<keyword evidence="15" id="KW-1185">Reference proteome</keyword>
<keyword evidence="8 12" id="KW-1133">Transmembrane helix</keyword>
<dbReference type="Gene3D" id="3.30.40.10">
    <property type="entry name" value="Zinc/RING finger domain, C3HC4 (zinc finger)"/>
    <property type="match status" value="1"/>
</dbReference>
<dbReference type="Pfam" id="PF13639">
    <property type="entry name" value="zf-RING_2"/>
    <property type="match status" value="1"/>
</dbReference>
<evidence type="ECO:0000256" key="12">
    <source>
        <dbReference type="SAM" id="Phobius"/>
    </source>
</evidence>
<feature type="compositionally biased region" description="Basic and acidic residues" evidence="11">
    <location>
        <begin position="786"/>
        <end position="797"/>
    </location>
</feature>
<evidence type="ECO:0000256" key="8">
    <source>
        <dbReference type="ARBA" id="ARBA00022989"/>
    </source>
</evidence>
<evidence type="ECO:0000259" key="13">
    <source>
        <dbReference type="PROSITE" id="PS50089"/>
    </source>
</evidence>
<feature type="compositionally biased region" description="Basic and acidic residues" evidence="11">
    <location>
        <begin position="163"/>
        <end position="172"/>
    </location>
</feature>
<evidence type="ECO:0000256" key="3">
    <source>
        <dbReference type="ARBA" id="ARBA00012483"/>
    </source>
</evidence>
<feature type="compositionally biased region" description="Basic and acidic residues" evidence="11">
    <location>
        <begin position="180"/>
        <end position="193"/>
    </location>
</feature>
<evidence type="ECO:0000256" key="4">
    <source>
        <dbReference type="ARBA" id="ARBA00022692"/>
    </source>
</evidence>
<name>A0A2I2FYU3_9EURO</name>
<feature type="region of interest" description="Disordered" evidence="11">
    <location>
        <begin position="374"/>
        <end position="498"/>
    </location>
</feature>
<feature type="compositionally biased region" description="Low complexity" evidence="11">
    <location>
        <begin position="328"/>
        <end position="347"/>
    </location>
</feature>
<dbReference type="SMART" id="SM00184">
    <property type="entry name" value="RING"/>
    <property type="match status" value="1"/>
</dbReference>
<organism evidence="14 15">
    <name type="scientific">Aspergillus steynii IBT 23096</name>
    <dbReference type="NCBI Taxonomy" id="1392250"/>
    <lineage>
        <taxon>Eukaryota</taxon>
        <taxon>Fungi</taxon>
        <taxon>Dikarya</taxon>
        <taxon>Ascomycota</taxon>
        <taxon>Pezizomycotina</taxon>
        <taxon>Eurotiomycetes</taxon>
        <taxon>Eurotiomycetidae</taxon>
        <taxon>Eurotiales</taxon>
        <taxon>Aspergillaceae</taxon>
        <taxon>Aspergillus</taxon>
        <taxon>Aspergillus subgen. Circumdati</taxon>
    </lineage>
</organism>
<evidence type="ECO:0000256" key="5">
    <source>
        <dbReference type="ARBA" id="ARBA00022723"/>
    </source>
</evidence>
<keyword evidence="6 10" id="KW-0863">Zinc-finger</keyword>
<dbReference type="SUPFAM" id="SSF52025">
    <property type="entry name" value="PA domain"/>
    <property type="match status" value="1"/>
</dbReference>
<dbReference type="GO" id="GO:0061630">
    <property type="term" value="F:ubiquitin protein ligase activity"/>
    <property type="evidence" value="ECO:0007669"/>
    <property type="project" value="UniProtKB-EC"/>
</dbReference>
<comment type="catalytic activity">
    <reaction evidence="1">
        <text>S-ubiquitinyl-[E2 ubiquitin-conjugating enzyme]-L-cysteine + [acceptor protein]-L-lysine = [E2 ubiquitin-conjugating enzyme]-L-cysteine + N(6)-ubiquitinyl-[acceptor protein]-L-lysine.</text>
        <dbReference type="EC" id="2.3.2.27"/>
    </reaction>
</comment>
<feature type="region of interest" description="Disordered" evidence="11">
    <location>
        <begin position="108"/>
        <end position="211"/>
    </location>
</feature>
<dbReference type="EC" id="2.3.2.27" evidence="3"/>
<feature type="region of interest" description="Disordered" evidence="11">
    <location>
        <begin position="648"/>
        <end position="715"/>
    </location>
</feature>
<dbReference type="VEuPathDB" id="FungiDB:P170DRAFT_389836"/>
<dbReference type="CDD" id="cd04813">
    <property type="entry name" value="PA_1"/>
    <property type="match status" value="1"/>
</dbReference>
<dbReference type="EMBL" id="MSFO01000007">
    <property type="protein sequence ID" value="PLB45726.1"/>
    <property type="molecule type" value="Genomic_DNA"/>
</dbReference>
<keyword evidence="7" id="KW-0862">Zinc</keyword>
<proteinExistence type="predicted"/>
<keyword evidence="9 12" id="KW-0472">Membrane</keyword>
<dbReference type="FunFam" id="3.30.40.10:FF:000364">
    <property type="entry name" value="Protease-associated PA domain protein"/>
    <property type="match status" value="1"/>
</dbReference>
<feature type="compositionally biased region" description="Low complexity" evidence="11">
    <location>
        <begin position="648"/>
        <end position="671"/>
    </location>
</feature>
<gene>
    <name evidence="14" type="ORF">P170DRAFT_389836</name>
</gene>
<evidence type="ECO:0000313" key="15">
    <source>
        <dbReference type="Proteomes" id="UP000234275"/>
    </source>
</evidence>
<dbReference type="RefSeq" id="XP_024701028.1">
    <property type="nucleotide sequence ID" value="XM_024845882.1"/>
</dbReference>
<feature type="compositionally biased region" description="Polar residues" evidence="11">
    <location>
        <begin position="310"/>
        <end position="320"/>
    </location>
</feature>
<comment type="caution">
    <text evidence="14">The sequence shown here is derived from an EMBL/GenBank/DDBJ whole genome shotgun (WGS) entry which is preliminary data.</text>
</comment>
<dbReference type="InterPro" id="IPR013083">
    <property type="entry name" value="Znf_RING/FYVE/PHD"/>
</dbReference>
<dbReference type="AlphaFoldDB" id="A0A2I2FYU3"/>
<evidence type="ECO:0000256" key="9">
    <source>
        <dbReference type="ARBA" id="ARBA00023136"/>
    </source>
</evidence>
<dbReference type="SUPFAM" id="SSF57850">
    <property type="entry name" value="RING/U-box"/>
    <property type="match status" value="1"/>
</dbReference>
<feature type="compositionally biased region" description="Basic and acidic residues" evidence="11">
    <location>
        <begin position="408"/>
        <end position="427"/>
    </location>
</feature>
<dbReference type="CDD" id="cd16454">
    <property type="entry name" value="RING-H2_PA-TM-RING"/>
    <property type="match status" value="1"/>
</dbReference>
<feature type="compositionally biased region" description="Low complexity" evidence="11">
    <location>
        <begin position="452"/>
        <end position="464"/>
    </location>
</feature>
<dbReference type="InterPro" id="IPR051653">
    <property type="entry name" value="E3_ligase_sorting_rcpt"/>
</dbReference>
<feature type="compositionally biased region" description="Polar residues" evidence="11">
    <location>
        <begin position="686"/>
        <end position="704"/>
    </location>
</feature>
<dbReference type="GO" id="GO:0008270">
    <property type="term" value="F:zinc ion binding"/>
    <property type="evidence" value="ECO:0007669"/>
    <property type="project" value="UniProtKB-KW"/>
</dbReference>
<dbReference type="InterPro" id="IPR001841">
    <property type="entry name" value="Znf_RING"/>
</dbReference>
<evidence type="ECO:0000256" key="2">
    <source>
        <dbReference type="ARBA" id="ARBA00004167"/>
    </source>
</evidence>
<feature type="region of interest" description="Disordered" evidence="11">
    <location>
        <begin position="781"/>
        <end position="804"/>
    </location>
</feature>
<evidence type="ECO:0000313" key="14">
    <source>
        <dbReference type="EMBL" id="PLB45726.1"/>
    </source>
</evidence>
<dbReference type="PANTHER" id="PTHR47168">
    <property type="entry name" value="RING ZINC FINGER DOMAIN SUPERFAMILY PROTEIN-RELATED"/>
    <property type="match status" value="1"/>
</dbReference>
<evidence type="ECO:0000256" key="6">
    <source>
        <dbReference type="ARBA" id="ARBA00022771"/>
    </source>
</evidence>
<dbReference type="InterPro" id="IPR046450">
    <property type="entry name" value="PA_dom_sf"/>
</dbReference>
<feature type="compositionally biased region" description="Basic and acidic residues" evidence="11">
    <location>
        <begin position="543"/>
        <end position="566"/>
    </location>
</feature>
<feature type="compositionally biased region" description="Basic and acidic residues" evidence="11">
    <location>
        <begin position="819"/>
        <end position="835"/>
    </location>
</feature>
<feature type="compositionally biased region" description="Polar residues" evidence="11">
    <location>
        <begin position="152"/>
        <end position="162"/>
    </location>
</feature>
<feature type="region of interest" description="Disordered" evidence="11">
    <location>
        <begin position="304"/>
        <end position="355"/>
    </location>
</feature>
<dbReference type="PROSITE" id="PS50089">
    <property type="entry name" value="ZF_RING_2"/>
    <property type="match status" value="1"/>
</dbReference>
<protein>
    <recommendedName>
        <fullName evidence="3">RING-type E3 ubiquitin transferase</fullName>
        <ecNumber evidence="3">2.3.2.27</ecNumber>
    </recommendedName>
</protein>
<evidence type="ECO:0000256" key="7">
    <source>
        <dbReference type="ARBA" id="ARBA00022833"/>
    </source>
</evidence>
<evidence type="ECO:0000256" key="1">
    <source>
        <dbReference type="ARBA" id="ARBA00000900"/>
    </source>
</evidence>
<feature type="compositionally biased region" description="Acidic residues" evidence="11">
    <location>
        <begin position="398"/>
        <end position="407"/>
    </location>
</feature>
<keyword evidence="5" id="KW-0479">Metal-binding</keyword>
<dbReference type="PANTHER" id="PTHR47168:SF1">
    <property type="entry name" value="OS02G0798600 PROTEIN"/>
    <property type="match status" value="1"/>
</dbReference>
<feature type="region of interest" description="Disordered" evidence="11">
    <location>
        <begin position="543"/>
        <end position="573"/>
    </location>
</feature>
<evidence type="ECO:0000256" key="10">
    <source>
        <dbReference type="PROSITE-ProRule" id="PRU00175"/>
    </source>
</evidence>
<feature type="domain" description="RING-type" evidence="13">
    <location>
        <begin position="729"/>
        <end position="772"/>
    </location>
</feature>
<dbReference type="STRING" id="1392250.A0A2I2FYU3"/>
<keyword evidence="4 12" id="KW-0812">Transmembrane</keyword>
<dbReference type="Pfam" id="PF02225">
    <property type="entry name" value="PA"/>
    <property type="match status" value="1"/>
</dbReference>
<dbReference type="GO" id="GO:0016020">
    <property type="term" value="C:membrane"/>
    <property type="evidence" value="ECO:0007669"/>
    <property type="project" value="UniProtKB-SubCell"/>
</dbReference>
<comment type="subcellular location">
    <subcellularLocation>
        <location evidence="2">Membrane</location>
        <topology evidence="2">Single-pass membrane protein</topology>
    </subcellularLocation>
</comment>
<dbReference type="OrthoDB" id="5357315at2759"/>
<accession>A0A2I2FYU3</accession>
<dbReference type="GeneID" id="36553581"/>
<dbReference type="Gene3D" id="3.50.30.30">
    <property type="match status" value="1"/>
</dbReference>
<evidence type="ECO:0000256" key="11">
    <source>
        <dbReference type="SAM" id="MobiDB-lite"/>
    </source>
</evidence>
<dbReference type="Proteomes" id="UP000234275">
    <property type="component" value="Unassembled WGS sequence"/>
</dbReference>
<reference evidence="14 15" key="1">
    <citation type="submission" date="2016-12" db="EMBL/GenBank/DDBJ databases">
        <title>The genomes of Aspergillus section Nigri reveals drivers in fungal speciation.</title>
        <authorList>
            <consortium name="DOE Joint Genome Institute"/>
            <person name="Vesth T.C."/>
            <person name="Nybo J."/>
            <person name="Theobald S."/>
            <person name="Brandl J."/>
            <person name="Frisvad J.C."/>
            <person name="Nielsen K.F."/>
            <person name="Lyhne E.K."/>
            <person name="Kogle M.E."/>
            <person name="Kuo A."/>
            <person name="Riley R."/>
            <person name="Clum A."/>
            <person name="Nolan M."/>
            <person name="Lipzen A."/>
            <person name="Salamov A."/>
            <person name="Henrissat B."/>
            <person name="Wiebenga A."/>
            <person name="De Vries R.P."/>
            <person name="Grigoriev I.V."/>
            <person name="Mortensen U.H."/>
            <person name="Andersen M.R."/>
            <person name="Baker S.E."/>
        </authorList>
    </citation>
    <scope>NUCLEOTIDE SEQUENCE [LARGE SCALE GENOMIC DNA]</scope>
    <source>
        <strain evidence="14 15">IBT 23096</strain>
    </source>
</reference>
<feature type="region of interest" description="Disordered" evidence="11">
    <location>
        <begin position="817"/>
        <end position="842"/>
    </location>
</feature>
<sequence>MRFPRLILLVFCFIFFPIFVTFFSALTSSPSLATPSSFAGRATGLHALFSFNVPSSLFPPSAIISLTDDNSTFFLARPAAFGPLLPEKGLSGQLWVGSGFGERTAAGAEGELGCSDIPGWGEGETHHKQDKTMTTTPDGPIGKSVPAAGTEPATSQDSPQDSDLQHDPHDEGSPATNDGTDDHLHHPLPESHVVDAGAPRQHGDNHQTRQTAHADIQSLQESAEITGKVVLLSRGGCGFLEKVKWVQRRGGIALIVGDDTRGGSLVTMYARGDTSNVTISALFTSHTTAQLLSSLVPSQAGEDLALEDGSGTSRTKLTGHSTDKQRLPTTTATTAITSPTSTPYAAPQESQSPAVHQAGAFHRLLSLFGLGSTHHAGSVSEDSRRPPSSGNINWILLDDFDDQETPQDDDHGHSQSSVADDRKRSEMGSDAGDGDGFVIGVQDWRDPDLMAPRSSSIPSPSSIPEPERTKLQSAGDRGPRSVAATLKGGSITPGSGEYRTFERSTVDKDKYVPEDQISGAGKNGKFVQSRGWFARHFPWAKEKEQDSRRSSTHDNREGRKVRERDSGVSSDHQGVIPLEHEGLWITLTPTSMSTSPFFDTLLVLVVSPLLTLTIVYALLLLRSRIRRRRWRAPKSLVDRLPVRTYHTISTSSSTASSPRSSSPGPVSPTSPLLGTKARSESARPRPQSQRLSGTFSDTNTSNTESTRKENQGTSSTLWRRKYTGRQVECVVCLEEYVDGQSRVMSLPCGHEFHAECITPWLTTRRRTCPICKGDVVRSMSQNKGTEQADEHDHHELGSHPGASSAPVLISAISEDEMSDPERHAGSEAGLVEEHASSAPPPGWRNYAALSFSALSGDTIWHPSRTDNDR</sequence>
<dbReference type="InterPro" id="IPR003137">
    <property type="entry name" value="PA_domain"/>
</dbReference>
<feature type="transmembrane region" description="Helical" evidence="12">
    <location>
        <begin position="601"/>
        <end position="621"/>
    </location>
</feature>